<sequence length="115" mass="12432">MSVGAETHQGPQPSPGTPGVYYPANRLRRGCRRTRAAHSILRIGARPRLPARGGAANLLPHRTAHLRPLFTPGLQQRLSRTGQQSATQCSRSVEERPGLARSAGFLLPAPPELEN</sequence>
<name>A0AAV7PH94_PLEWA</name>
<evidence type="ECO:0000256" key="1">
    <source>
        <dbReference type="SAM" id="MobiDB-lite"/>
    </source>
</evidence>
<accession>A0AAV7PH94</accession>
<gene>
    <name evidence="2" type="ORF">NDU88_005133</name>
</gene>
<dbReference type="EMBL" id="JANPWB010000011">
    <property type="protein sequence ID" value="KAJ1126727.1"/>
    <property type="molecule type" value="Genomic_DNA"/>
</dbReference>
<keyword evidence="3" id="KW-1185">Reference proteome</keyword>
<proteinExistence type="predicted"/>
<comment type="caution">
    <text evidence="2">The sequence shown here is derived from an EMBL/GenBank/DDBJ whole genome shotgun (WGS) entry which is preliminary data.</text>
</comment>
<evidence type="ECO:0000313" key="3">
    <source>
        <dbReference type="Proteomes" id="UP001066276"/>
    </source>
</evidence>
<organism evidence="2 3">
    <name type="scientific">Pleurodeles waltl</name>
    <name type="common">Iberian ribbed newt</name>
    <dbReference type="NCBI Taxonomy" id="8319"/>
    <lineage>
        <taxon>Eukaryota</taxon>
        <taxon>Metazoa</taxon>
        <taxon>Chordata</taxon>
        <taxon>Craniata</taxon>
        <taxon>Vertebrata</taxon>
        <taxon>Euteleostomi</taxon>
        <taxon>Amphibia</taxon>
        <taxon>Batrachia</taxon>
        <taxon>Caudata</taxon>
        <taxon>Salamandroidea</taxon>
        <taxon>Salamandridae</taxon>
        <taxon>Pleurodelinae</taxon>
        <taxon>Pleurodeles</taxon>
    </lineage>
</organism>
<feature type="region of interest" description="Disordered" evidence="1">
    <location>
        <begin position="81"/>
        <end position="115"/>
    </location>
</feature>
<feature type="region of interest" description="Disordered" evidence="1">
    <location>
        <begin position="1"/>
        <end position="22"/>
    </location>
</feature>
<dbReference type="AlphaFoldDB" id="A0AAV7PH94"/>
<protein>
    <submittedName>
        <fullName evidence="2">Uncharacterized protein</fullName>
    </submittedName>
</protein>
<reference evidence="2" key="1">
    <citation type="journal article" date="2022" name="bioRxiv">
        <title>Sequencing and chromosome-scale assembly of the giantPleurodeles waltlgenome.</title>
        <authorList>
            <person name="Brown T."/>
            <person name="Elewa A."/>
            <person name="Iarovenko S."/>
            <person name="Subramanian E."/>
            <person name="Araus A.J."/>
            <person name="Petzold A."/>
            <person name="Susuki M."/>
            <person name="Suzuki K.-i.T."/>
            <person name="Hayashi T."/>
            <person name="Toyoda A."/>
            <person name="Oliveira C."/>
            <person name="Osipova E."/>
            <person name="Leigh N.D."/>
            <person name="Simon A."/>
            <person name="Yun M.H."/>
        </authorList>
    </citation>
    <scope>NUCLEOTIDE SEQUENCE</scope>
    <source>
        <strain evidence="2">20211129_DDA</strain>
        <tissue evidence="2">Liver</tissue>
    </source>
</reference>
<feature type="compositionally biased region" description="Polar residues" evidence="1">
    <location>
        <begin position="81"/>
        <end position="91"/>
    </location>
</feature>
<evidence type="ECO:0000313" key="2">
    <source>
        <dbReference type="EMBL" id="KAJ1126727.1"/>
    </source>
</evidence>
<dbReference type="Proteomes" id="UP001066276">
    <property type="component" value="Chromosome 7"/>
</dbReference>